<organism evidence="1">
    <name type="scientific">marine sediment metagenome</name>
    <dbReference type="NCBI Taxonomy" id="412755"/>
    <lineage>
        <taxon>unclassified sequences</taxon>
        <taxon>metagenomes</taxon>
        <taxon>ecological metagenomes</taxon>
    </lineage>
</organism>
<accession>X0Z7R2</accession>
<dbReference type="EMBL" id="BART01008477">
    <property type="protein sequence ID" value="GAG54422.1"/>
    <property type="molecule type" value="Genomic_DNA"/>
</dbReference>
<comment type="caution">
    <text evidence="1">The sequence shown here is derived from an EMBL/GenBank/DDBJ whole genome shotgun (WGS) entry which is preliminary data.</text>
</comment>
<dbReference type="AlphaFoldDB" id="X0Z7R2"/>
<gene>
    <name evidence="1" type="ORF">S01H4_19058</name>
</gene>
<evidence type="ECO:0000313" key="1">
    <source>
        <dbReference type="EMBL" id="GAG54422.1"/>
    </source>
</evidence>
<reference evidence="1" key="1">
    <citation type="journal article" date="2014" name="Front. Microbiol.">
        <title>High frequency of phylogenetically diverse reductive dehalogenase-homologous genes in deep subseafloor sedimentary metagenomes.</title>
        <authorList>
            <person name="Kawai M."/>
            <person name="Futagami T."/>
            <person name="Toyoda A."/>
            <person name="Takaki Y."/>
            <person name="Nishi S."/>
            <person name="Hori S."/>
            <person name="Arai W."/>
            <person name="Tsubouchi T."/>
            <person name="Morono Y."/>
            <person name="Uchiyama I."/>
            <person name="Ito T."/>
            <person name="Fujiyama A."/>
            <person name="Inagaki F."/>
            <person name="Takami H."/>
        </authorList>
    </citation>
    <scope>NUCLEOTIDE SEQUENCE</scope>
    <source>
        <strain evidence="1">Expedition CK06-06</strain>
    </source>
</reference>
<name>X0Z7R2_9ZZZZ</name>
<sequence length="60" mass="7074">MKKKKQRYKLLVVCHSKYMGRYVVPKDIKESEIPEGCHHVVDSDGNQIYYQDDTKLSGMR</sequence>
<protein>
    <submittedName>
        <fullName evidence="1">Uncharacterized protein</fullName>
    </submittedName>
</protein>
<proteinExistence type="predicted"/>